<protein>
    <submittedName>
        <fullName evidence="1">Uncharacterized protein</fullName>
    </submittedName>
</protein>
<organism evidence="1 2">
    <name type="scientific">Adineta steineri</name>
    <dbReference type="NCBI Taxonomy" id="433720"/>
    <lineage>
        <taxon>Eukaryota</taxon>
        <taxon>Metazoa</taxon>
        <taxon>Spiralia</taxon>
        <taxon>Gnathifera</taxon>
        <taxon>Rotifera</taxon>
        <taxon>Eurotatoria</taxon>
        <taxon>Bdelloidea</taxon>
        <taxon>Adinetida</taxon>
        <taxon>Adinetidae</taxon>
        <taxon>Adineta</taxon>
    </lineage>
</organism>
<dbReference type="Proteomes" id="UP000663844">
    <property type="component" value="Unassembled WGS sequence"/>
</dbReference>
<sequence>MEPTVSVLDCLIWAVIPYDGRTIGNSFGSVKVLSLINNQSNENSNISLSSYLYTANDRPSPIKILYNIGLMYQNIREYDKAAQSVQDGDIGLATLYEQLRFERSQLRKRALCQLQDFV</sequence>
<dbReference type="AlphaFoldDB" id="A0A819QY92"/>
<proteinExistence type="predicted"/>
<evidence type="ECO:0000313" key="1">
    <source>
        <dbReference type="EMBL" id="CAF4036873.1"/>
    </source>
</evidence>
<dbReference type="EMBL" id="CAJOAZ010003954">
    <property type="protein sequence ID" value="CAF4036873.1"/>
    <property type="molecule type" value="Genomic_DNA"/>
</dbReference>
<name>A0A819QY92_9BILA</name>
<accession>A0A819QY92</accession>
<evidence type="ECO:0000313" key="2">
    <source>
        <dbReference type="Proteomes" id="UP000663844"/>
    </source>
</evidence>
<reference evidence="1" key="1">
    <citation type="submission" date="2021-02" db="EMBL/GenBank/DDBJ databases">
        <authorList>
            <person name="Nowell W R."/>
        </authorList>
    </citation>
    <scope>NUCLEOTIDE SEQUENCE</scope>
</reference>
<gene>
    <name evidence="1" type="ORF">OXD698_LOCUS31653</name>
</gene>
<comment type="caution">
    <text evidence="1">The sequence shown here is derived from an EMBL/GenBank/DDBJ whole genome shotgun (WGS) entry which is preliminary data.</text>
</comment>